<dbReference type="KEGG" id="lrs:PX52LOC_08135"/>
<organism evidence="1 2">
    <name type="scientific">Limnoglobus roseus</name>
    <dbReference type="NCBI Taxonomy" id="2598579"/>
    <lineage>
        <taxon>Bacteria</taxon>
        <taxon>Pseudomonadati</taxon>
        <taxon>Planctomycetota</taxon>
        <taxon>Planctomycetia</taxon>
        <taxon>Gemmatales</taxon>
        <taxon>Gemmataceae</taxon>
        <taxon>Limnoglobus</taxon>
    </lineage>
</organism>
<dbReference type="OrthoDB" id="9803697at2"/>
<name>A0A5C1ASJ1_9BACT</name>
<evidence type="ECO:0000313" key="1">
    <source>
        <dbReference type="EMBL" id="QEL21006.1"/>
    </source>
</evidence>
<accession>A0A5C1ASJ1</accession>
<proteinExistence type="predicted"/>
<evidence type="ECO:0008006" key="3">
    <source>
        <dbReference type="Google" id="ProtNLM"/>
    </source>
</evidence>
<protein>
    <recommendedName>
        <fullName evidence="3">DUF2171 domain-containing protein</fullName>
    </recommendedName>
</protein>
<dbReference type="Proteomes" id="UP000324974">
    <property type="component" value="Chromosome"/>
</dbReference>
<dbReference type="InterPro" id="IPR018684">
    <property type="entry name" value="DUF2171"/>
</dbReference>
<dbReference type="Pfam" id="PF09939">
    <property type="entry name" value="DUF2171"/>
    <property type="match status" value="1"/>
</dbReference>
<reference evidence="2" key="1">
    <citation type="submission" date="2019-08" db="EMBL/GenBank/DDBJ databases">
        <title>Limnoglobus roseus gen. nov., sp. nov., a novel freshwater planctomycete with a giant genome from the family Gemmataceae.</title>
        <authorList>
            <person name="Kulichevskaya I.S."/>
            <person name="Naumoff D.G."/>
            <person name="Miroshnikov K."/>
            <person name="Ivanova A."/>
            <person name="Philippov D.A."/>
            <person name="Hakobyan A."/>
            <person name="Rijpstra I.C."/>
            <person name="Sinninghe Damste J.S."/>
            <person name="Liesack W."/>
            <person name="Dedysh S.N."/>
        </authorList>
    </citation>
    <scope>NUCLEOTIDE SEQUENCE [LARGE SCALE GENOMIC DNA]</scope>
    <source>
        <strain evidence="2">PX52</strain>
    </source>
</reference>
<dbReference type="EMBL" id="CP042425">
    <property type="protein sequence ID" value="QEL21006.1"/>
    <property type="molecule type" value="Genomic_DNA"/>
</dbReference>
<evidence type="ECO:0000313" key="2">
    <source>
        <dbReference type="Proteomes" id="UP000324974"/>
    </source>
</evidence>
<keyword evidence="2" id="KW-1185">Reference proteome</keyword>
<dbReference type="AlphaFoldDB" id="A0A5C1ASJ1"/>
<dbReference type="RefSeq" id="WP_149115250.1">
    <property type="nucleotide sequence ID" value="NZ_CP042425.1"/>
</dbReference>
<gene>
    <name evidence="1" type="ORF">PX52LOC_08135</name>
</gene>
<sequence>MSTMKEKVLDAGHVVADTAKSVGHKIAEGAEQAADWVKDKVGMGATAGVKEHMDVIASCGKKVGVVDHVEGDAIKLTRNDSPDGQHHFIPMGWVDHVDNHVHLKKNSMETEMGWKPDAASCGCGA</sequence>